<protein>
    <submittedName>
        <fullName evidence="1">Uncharacterized protein</fullName>
    </submittedName>
</protein>
<evidence type="ECO:0000313" key="2">
    <source>
        <dbReference type="Proteomes" id="UP001500238"/>
    </source>
</evidence>
<comment type="caution">
    <text evidence="1">The sequence shown here is derived from an EMBL/GenBank/DDBJ whole genome shotgun (WGS) entry which is preliminary data.</text>
</comment>
<name>A0ABP3TAR4_9SPHN</name>
<sequence>MFDLAWNAPLPLSKIDKIMMPVPTSAVPIAFEFISSTSRPLPLAAPAAFGVSRRTEHRIGTAYVGRERPAFPTAAGTQFRPLRDYEAPRETGRSFSITDGRSTTFSNRRFTAPEYARLAGPSRWR</sequence>
<dbReference type="EMBL" id="BAAAES010000011">
    <property type="protein sequence ID" value="GAA0675359.1"/>
    <property type="molecule type" value="Genomic_DNA"/>
</dbReference>
<evidence type="ECO:0000313" key="1">
    <source>
        <dbReference type="EMBL" id="GAA0675359.1"/>
    </source>
</evidence>
<keyword evidence="2" id="KW-1185">Reference proteome</keyword>
<organism evidence="1 2">
    <name type="scientific">Sphingomonas insulae</name>
    <dbReference type="NCBI Taxonomy" id="424800"/>
    <lineage>
        <taxon>Bacteria</taxon>
        <taxon>Pseudomonadati</taxon>
        <taxon>Pseudomonadota</taxon>
        <taxon>Alphaproteobacteria</taxon>
        <taxon>Sphingomonadales</taxon>
        <taxon>Sphingomonadaceae</taxon>
        <taxon>Sphingomonas</taxon>
    </lineage>
</organism>
<proteinExistence type="predicted"/>
<reference evidence="2" key="1">
    <citation type="journal article" date="2019" name="Int. J. Syst. Evol. Microbiol.">
        <title>The Global Catalogue of Microorganisms (GCM) 10K type strain sequencing project: providing services to taxonomists for standard genome sequencing and annotation.</title>
        <authorList>
            <consortium name="The Broad Institute Genomics Platform"/>
            <consortium name="The Broad Institute Genome Sequencing Center for Infectious Disease"/>
            <person name="Wu L."/>
            <person name="Ma J."/>
        </authorList>
    </citation>
    <scope>NUCLEOTIDE SEQUENCE [LARGE SCALE GENOMIC DNA]</scope>
    <source>
        <strain evidence="2">JCM 14603</strain>
    </source>
</reference>
<dbReference type="Proteomes" id="UP001500238">
    <property type="component" value="Unassembled WGS sequence"/>
</dbReference>
<accession>A0ABP3TAR4</accession>
<gene>
    <name evidence="1" type="ORF">GCM10009102_29500</name>
</gene>